<evidence type="ECO:0000313" key="4">
    <source>
        <dbReference type="Proteomes" id="UP000077266"/>
    </source>
</evidence>
<keyword evidence="4" id="KW-1185">Reference proteome</keyword>
<dbReference type="Proteomes" id="UP000077266">
    <property type="component" value="Unassembled WGS sequence"/>
</dbReference>
<keyword evidence="2" id="KW-0472">Membrane</keyword>
<feature type="transmembrane region" description="Helical" evidence="2">
    <location>
        <begin position="156"/>
        <end position="176"/>
    </location>
</feature>
<organism evidence="3 4">
    <name type="scientific">Exidia glandulosa HHB12029</name>
    <dbReference type="NCBI Taxonomy" id="1314781"/>
    <lineage>
        <taxon>Eukaryota</taxon>
        <taxon>Fungi</taxon>
        <taxon>Dikarya</taxon>
        <taxon>Basidiomycota</taxon>
        <taxon>Agaricomycotina</taxon>
        <taxon>Agaricomycetes</taxon>
        <taxon>Auriculariales</taxon>
        <taxon>Exidiaceae</taxon>
        <taxon>Exidia</taxon>
    </lineage>
</organism>
<keyword evidence="2" id="KW-1133">Transmembrane helix</keyword>
<proteinExistence type="predicted"/>
<feature type="transmembrane region" description="Helical" evidence="2">
    <location>
        <begin position="100"/>
        <end position="120"/>
    </location>
</feature>
<feature type="compositionally biased region" description="Low complexity" evidence="1">
    <location>
        <begin position="1"/>
        <end position="15"/>
    </location>
</feature>
<feature type="region of interest" description="Disordered" evidence="1">
    <location>
        <begin position="1"/>
        <end position="87"/>
    </location>
</feature>
<name>A0A165MBS0_EXIGL</name>
<accession>A0A165MBS0</accession>
<dbReference type="AlphaFoldDB" id="A0A165MBS0"/>
<evidence type="ECO:0000313" key="3">
    <source>
        <dbReference type="EMBL" id="KZV99040.1"/>
    </source>
</evidence>
<dbReference type="OrthoDB" id="3358294at2759"/>
<feature type="compositionally biased region" description="Pro residues" evidence="1">
    <location>
        <begin position="67"/>
        <end position="82"/>
    </location>
</feature>
<reference evidence="3 4" key="1">
    <citation type="journal article" date="2016" name="Mol. Biol. Evol.">
        <title>Comparative Genomics of Early-Diverging Mushroom-Forming Fungi Provides Insights into the Origins of Lignocellulose Decay Capabilities.</title>
        <authorList>
            <person name="Nagy L.G."/>
            <person name="Riley R."/>
            <person name="Tritt A."/>
            <person name="Adam C."/>
            <person name="Daum C."/>
            <person name="Floudas D."/>
            <person name="Sun H."/>
            <person name="Yadav J.S."/>
            <person name="Pangilinan J."/>
            <person name="Larsson K.H."/>
            <person name="Matsuura K."/>
            <person name="Barry K."/>
            <person name="Labutti K."/>
            <person name="Kuo R."/>
            <person name="Ohm R.A."/>
            <person name="Bhattacharya S.S."/>
            <person name="Shirouzu T."/>
            <person name="Yoshinaga Y."/>
            <person name="Martin F.M."/>
            <person name="Grigoriev I.V."/>
            <person name="Hibbett D.S."/>
        </authorList>
    </citation>
    <scope>NUCLEOTIDE SEQUENCE [LARGE SCALE GENOMIC DNA]</scope>
    <source>
        <strain evidence="3 4">HHB12029</strain>
    </source>
</reference>
<protein>
    <recommendedName>
        <fullName evidence="5">Transmembrane protein</fullName>
    </recommendedName>
</protein>
<evidence type="ECO:0000256" key="2">
    <source>
        <dbReference type="SAM" id="Phobius"/>
    </source>
</evidence>
<dbReference type="EMBL" id="KV425913">
    <property type="protein sequence ID" value="KZV99040.1"/>
    <property type="molecule type" value="Genomic_DNA"/>
</dbReference>
<evidence type="ECO:0008006" key="5">
    <source>
        <dbReference type="Google" id="ProtNLM"/>
    </source>
</evidence>
<sequence>MSSAIPATTPAASTSRLSLHDTEPVSRPASPSLSASNDVASSSEPAQAAAPSHDAQNAPASSAAPIDVPPPVYTRSAAPPPYVEDEESADKELNTLARQLFQYGFFFPLFWFVGACILASNLNPPENWEETKTEDERRELIARLRATEVKWARRCLFASIGFLFLIATVVVVAVVVPRLRH</sequence>
<dbReference type="InParanoid" id="A0A165MBS0"/>
<evidence type="ECO:0000256" key="1">
    <source>
        <dbReference type="SAM" id="MobiDB-lite"/>
    </source>
</evidence>
<feature type="compositionally biased region" description="Low complexity" evidence="1">
    <location>
        <begin position="30"/>
        <end position="52"/>
    </location>
</feature>
<keyword evidence="2" id="KW-0812">Transmembrane</keyword>
<gene>
    <name evidence="3" type="ORF">EXIGLDRAFT_746364</name>
</gene>